<feature type="transmembrane region" description="Helical" evidence="1">
    <location>
        <begin position="61"/>
        <end position="80"/>
    </location>
</feature>
<protein>
    <submittedName>
        <fullName evidence="2">Menaquinol-cytochrome c reductase cytochrome b subunit</fullName>
    </submittedName>
</protein>
<comment type="caution">
    <text evidence="2">The sequence shown here is derived from an EMBL/GenBank/DDBJ whole genome shotgun (WGS) entry which is preliminary data.</text>
</comment>
<sequence length="81" mass="9293">MKLILQAFFCSIIIHIIYIVGMMLVSYIKTRNYKPDIASMWDKAETLQSEVVFGKVNSTFLSLYTFIGVTVICGIIIFFIM</sequence>
<keyword evidence="1" id="KW-0472">Membrane</keyword>
<reference evidence="2 3" key="1">
    <citation type="submission" date="2023-07" db="EMBL/GenBank/DDBJ databases">
        <title>Genomic Encyclopedia of Type Strains, Phase IV (KMG-IV): sequencing the most valuable type-strain genomes for metagenomic binning, comparative biology and taxonomic classification.</title>
        <authorList>
            <person name="Goeker M."/>
        </authorList>
    </citation>
    <scope>NUCLEOTIDE SEQUENCE [LARGE SCALE GENOMIC DNA]</scope>
    <source>
        <strain evidence="2 3">DSM 29005</strain>
    </source>
</reference>
<feature type="transmembrane region" description="Helical" evidence="1">
    <location>
        <begin position="7"/>
        <end position="28"/>
    </location>
</feature>
<evidence type="ECO:0000313" key="3">
    <source>
        <dbReference type="Proteomes" id="UP001234495"/>
    </source>
</evidence>
<gene>
    <name evidence="2" type="ORF">J2S19_000469</name>
</gene>
<dbReference type="EMBL" id="JAUSUD010000001">
    <property type="protein sequence ID" value="MDQ0229219.1"/>
    <property type="molecule type" value="Genomic_DNA"/>
</dbReference>
<dbReference type="Proteomes" id="UP001234495">
    <property type="component" value="Unassembled WGS sequence"/>
</dbReference>
<keyword evidence="1" id="KW-1133">Transmembrane helix</keyword>
<evidence type="ECO:0000256" key="1">
    <source>
        <dbReference type="SAM" id="Phobius"/>
    </source>
</evidence>
<evidence type="ECO:0000313" key="2">
    <source>
        <dbReference type="EMBL" id="MDQ0229219.1"/>
    </source>
</evidence>
<keyword evidence="1" id="KW-0812">Transmembrane</keyword>
<name>A0ABT9ZBD2_9BACI</name>
<accession>A0ABT9ZBD2</accession>
<keyword evidence="3" id="KW-1185">Reference proteome</keyword>
<organism evidence="2 3">
    <name type="scientific">Metabacillus malikii</name>
    <dbReference type="NCBI Taxonomy" id="1504265"/>
    <lineage>
        <taxon>Bacteria</taxon>
        <taxon>Bacillati</taxon>
        <taxon>Bacillota</taxon>
        <taxon>Bacilli</taxon>
        <taxon>Bacillales</taxon>
        <taxon>Bacillaceae</taxon>
        <taxon>Metabacillus</taxon>
    </lineage>
</organism>
<proteinExistence type="predicted"/>